<dbReference type="InterPro" id="IPR007712">
    <property type="entry name" value="RelE/ParE_toxin"/>
</dbReference>
<name>A0A3P3Q9X3_9FIRM</name>
<dbReference type="Gene3D" id="3.30.2310.20">
    <property type="entry name" value="RelE-like"/>
    <property type="match status" value="1"/>
</dbReference>
<reference evidence="2 3" key="1">
    <citation type="submission" date="2018-11" db="EMBL/GenBank/DDBJ databases">
        <title>Genome sequencing of Lachnoanaerobaculum orale DSM 24553T.</title>
        <authorList>
            <person name="Kook J.-K."/>
            <person name="Park S.-N."/>
            <person name="Lim Y.K."/>
        </authorList>
    </citation>
    <scope>NUCLEOTIDE SEQUENCE [LARGE SCALE GENOMIC DNA]</scope>
    <source>
        <strain evidence="2 3">DSM 24553</strain>
    </source>
</reference>
<comment type="caution">
    <text evidence="2">The sequence shown here is derived from an EMBL/GenBank/DDBJ whole genome shotgun (WGS) entry which is preliminary data.</text>
</comment>
<keyword evidence="3" id="KW-1185">Reference proteome</keyword>
<proteinExistence type="predicted"/>
<gene>
    <name evidence="2" type="ORF">EHW90_09200</name>
</gene>
<dbReference type="RefSeq" id="WP_124952460.1">
    <property type="nucleotide sequence ID" value="NZ_RRCM01000001.1"/>
</dbReference>
<evidence type="ECO:0000313" key="2">
    <source>
        <dbReference type="EMBL" id="RRJ17140.1"/>
    </source>
</evidence>
<dbReference type="Pfam" id="PF05016">
    <property type="entry name" value="ParE_toxin"/>
    <property type="match status" value="1"/>
</dbReference>
<dbReference type="EMBL" id="RRCM01000001">
    <property type="protein sequence ID" value="RRJ17140.1"/>
    <property type="molecule type" value="Genomic_DNA"/>
</dbReference>
<dbReference type="NCBIfam" id="TIGR02385">
    <property type="entry name" value="RelE_StbE"/>
    <property type="match status" value="1"/>
</dbReference>
<sequence length="107" mass="12862">MEYNNFSYYLTNRAQIDLNNIVEYIDRELCNNDAAISFIQHFEKEMENLCKFPNIGSRLNNIYLKRNDICKITVKNYIVYYFVEKRKNMIVVVRIGHSLQNQDNLLK</sequence>
<keyword evidence="1" id="KW-1277">Toxin-antitoxin system</keyword>
<accession>A0A3P3Q9X3</accession>
<dbReference type="InterPro" id="IPR035093">
    <property type="entry name" value="RelE/ParE_toxin_dom_sf"/>
</dbReference>
<dbReference type="Proteomes" id="UP000276982">
    <property type="component" value="Unassembled WGS sequence"/>
</dbReference>
<dbReference type="AlphaFoldDB" id="A0A3P3Q9X3"/>
<organism evidence="2 3">
    <name type="scientific">Lachnoanaerobaculum orale</name>
    <dbReference type="NCBI Taxonomy" id="979627"/>
    <lineage>
        <taxon>Bacteria</taxon>
        <taxon>Bacillati</taxon>
        <taxon>Bacillota</taxon>
        <taxon>Clostridia</taxon>
        <taxon>Lachnospirales</taxon>
        <taxon>Lachnospiraceae</taxon>
        <taxon>Lachnoanaerobaculum</taxon>
    </lineage>
</organism>
<evidence type="ECO:0000313" key="3">
    <source>
        <dbReference type="Proteomes" id="UP000276982"/>
    </source>
</evidence>
<evidence type="ECO:0000256" key="1">
    <source>
        <dbReference type="ARBA" id="ARBA00022649"/>
    </source>
</evidence>
<protein>
    <submittedName>
        <fullName evidence="2">Type II toxin-antitoxin system RelE/ParE family toxin</fullName>
    </submittedName>
</protein>